<dbReference type="GO" id="GO:0016020">
    <property type="term" value="C:membrane"/>
    <property type="evidence" value="ECO:0007669"/>
    <property type="project" value="UniProtKB-SubCell"/>
</dbReference>
<organism evidence="8 9">
    <name type="scientific">Phytophthora palmivora</name>
    <dbReference type="NCBI Taxonomy" id="4796"/>
    <lineage>
        <taxon>Eukaryota</taxon>
        <taxon>Sar</taxon>
        <taxon>Stramenopiles</taxon>
        <taxon>Oomycota</taxon>
        <taxon>Peronosporomycetes</taxon>
        <taxon>Peronosporales</taxon>
        <taxon>Peronosporaceae</taxon>
        <taxon>Phytophthora</taxon>
    </lineage>
</organism>
<evidence type="ECO:0000313" key="9">
    <source>
        <dbReference type="Proteomes" id="UP000237271"/>
    </source>
</evidence>
<keyword evidence="4 6" id="KW-0472">Membrane</keyword>
<evidence type="ECO:0000256" key="5">
    <source>
        <dbReference type="SAM" id="MobiDB-lite"/>
    </source>
</evidence>
<evidence type="ECO:0000256" key="6">
    <source>
        <dbReference type="SAM" id="Phobius"/>
    </source>
</evidence>
<evidence type="ECO:0000256" key="1">
    <source>
        <dbReference type="ARBA" id="ARBA00004141"/>
    </source>
</evidence>
<evidence type="ECO:0008006" key="10">
    <source>
        <dbReference type="Google" id="ProtNLM"/>
    </source>
</evidence>
<dbReference type="AlphaFoldDB" id="A0A2P4YAK7"/>
<evidence type="ECO:0000256" key="3">
    <source>
        <dbReference type="ARBA" id="ARBA00022989"/>
    </source>
</evidence>
<dbReference type="InterPro" id="IPR002781">
    <property type="entry name" value="TM_pro_TauE-like"/>
</dbReference>
<gene>
    <name evidence="8" type="ORF">PHPALM_8136</name>
</gene>
<proteinExistence type="predicted"/>
<feature type="transmembrane region" description="Helical" evidence="6">
    <location>
        <begin position="124"/>
        <end position="142"/>
    </location>
</feature>
<dbReference type="GO" id="GO:0031464">
    <property type="term" value="C:Cul4A-RING E3 ubiquitin ligase complex"/>
    <property type="evidence" value="ECO:0007669"/>
    <property type="project" value="TreeGrafter"/>
</dbReference>
<dbReference type="Pfam" id="PF01925">
    <property type="entry name" value="TauE"/>
    <property type="match status" value="1"/>
</dbReference>
<feature type="region of interest" description="Disordered" evidence="5">
    <location>
        <begin position="203"/>
        <end position="236"/>
    </location>
</feature>
<dbReference type="GO" id="GO:0016567">
    <property type="term" value="P:protein ubiquitination"/>
    <property type="evidence" value="ECO:0007669"/>
    <property type="project" value="TreeGrafter"/>
</dbReference>
<feature type="non-terminal residue" evidence="8">
    <location>
        <position position="236"/>
    </location>
</feature>
<comment type="subcellular location">
    <subcellularLocation>
        <location evidence="1">Membrane</location>
        <topology evidence="1">Multi-pass membrane protein</topology>
    </subcellularLocation>
</comment>
<name>A0A2P4YAK7_9STRA</name>
<reference evidence="8 9" key="1">
    <citation type="journal article" date="2017" name="Genome Biol. Evol.">
        <title>Phytophthora megakarya and P. palmivora, closely related causal agents of cacao black pod rot, underwent increases in genome sizes and gene numbers by different mechanisms.</title>
        <authorList>
            <person name="Ali S.S."/>
            <person name="Shao J."/>
            <person name="Lary D.J."/>
            <person name="Kronmiller B."/>
            <person name="Shen D."/>
            <person name="Strem M.D."/>
            <person name="Amoako-Attah I."/>
            <person name="Akrofi A.Y."/>
            <person name="Begoude B.A."/>
            <person name="Ten Hoopen G.M."/>
            <person name="Coulibaly K."/>
            <person name="Kebe B.I."/>
            <person name="Melnick R.L."/>
            <person name="Guiltinan M.J."/>
            <person name="Tyler B.M."/>
            <person name="Meinhardt L.W."/>
            <person name="Bailey B.A."/>
        </authorList>
    </citation>
    <scope>NUCLEOTIDE SEQUENCE [LARGE SCALE GENOMIC DNA]</scope>
    <source>
        <strain evidence="9">sbr112.9</strain>
    </source>
</reference>
<feature type="transmembrane region" description="Helical" evidence="6">
    <location>
        <begin position="148"/>
        <end position="167"/>
    </location>
</feature>
<dbReference type="PANTHER" id="PTHR14255">
    <property type="entry name" value="CEREBLON"/>
    <property type="match status" value="1"/>
</dbReference>
<keyword evidence="7" id="KW-0732">Signal</keyword>
<keyword evidence="2 6" id="KW-0812">Transmembrane</keyword>
<evidence type="ECO:0000313" key="8">
    <source>
        <dbReference type="EMBL" id="POM74843.1"/>
    </source>
</evidence>
<evidence type="ECO:0000256" key="7">
    <source>
        <dbReference type="SAM" id="SignalP"/>
    </source>
</evidence>
<feature type="signal peptide" evidence="7">
    <location>
        <begin position="1"/>
        <end position="28"/>
    </location>
</feature>
<keyword evidence="3 6" id="KW-1133">Transmembrane helix</keyword>
<dbReference type="Proteomes" id="UP000237271">
    <property type="component" value="Unassembled WGS sequence"/>
</dbReference>
<feature type="chain" id="PRO_5015179400" description="Sulfite exporter TauE/SafE" evidence="7">
    <location>
        <begin position="29"/>
        <end position="236"/>
    </location>
</feature>
<accession>A0A2P4YAK7</accession>
<comment type="caution">
    <text evidence="8">The sequence shown here is derived from an EMBL/GenBank/DDBJ whole genome shotgun (WGS) entry which is preliminary data.</text>
</comment>
<sequence>MAISAIHPRVRYVALSLLVAAVLSTVLADDSSSDDDGVPSLSEMDTYDALAIAFMVLGLAVSSAGGVGGGVIMVPAMVLIMSFDIKRATPISNVAILGGAVANAWFNMRKRHPSVDRPLIDPELALGMIPVVIGGTVLGAVINKLIPSYVLSLLFVVVLAVGGSRTMMKGIRLHKKEVAKKKETEAAADAMMVNIPASPGAYVQVSTPQTSEEKRSSVSGDAATTKVAAGDGAEAA</sequence>
<evidence type="ECO:0000256" key="4">
    <source>
        <dbReference type="ARBA" id="ARBA00023136"/>
    </source>
</evidence>
<keyword evidence="9" id="KW-1185">Reference proteome</keyword>
<dbReference type="EMBL" id="NCKW01004352">
    <property type="protein sequence ID" value="POM74843.1"/>
    <property type="molecule type" value="Genomic_DNA"/>
</dbReference>
<dbReference type="PANTHER" id="PTHR14255:SF3">
    <property type="entry name" value="SULFITE EXPORTER TAUE_SAFE FAMILY PROTEIN 5-RELATED"/>
    <property type="match status" value="1"/>
</dbReference>
<evidence type="ECO:0000256" key="2">
    <source>
        <dbReference type="ARBA" id="ARBA00022692"/>
    </source>
</evidence>
<dbReference type="OrthoDB" id="434519at2759"/>
<feature type="transmembrane region" description="Helical" evidence="6">
    <location>
        <begin position="52"/>
        <end position="80"/>
    </location>
</feature>
<protein>
    <recommendedName>
        <fullName evidence="10">Sulfite exporter TauE/SafE</fullName>
    </recommendedName>
</protein>